<dbReference type="Pfam" id="PF08327">
    <property type="entry name" value="AHSA1"/>
    <property type="match status" value="1"/>
</dbReference>
<dbReference type="Proteomes" id="UP000641454">
    <property type="component" value="Unassembled WGS sequence"/>
</dbReference>
<reference evidence="3 4" key="1">
    <citation type="submission" date="2020-08" db="EMBL/GenBank/DDBJ databases">
        <title>Description of novel Flavobacterium F-392 isolate.</title>
        <authorList>
            <person name="Saticioglu I.B."/>
            <person name="Duman M."/>
            <person name="Altun S."/>
        </authorList>
    </citation>
    <scope>NUCLEOTIDE SEQUENCE [LARGE SCALE GENOMIC DNA]</scope>
    <source>
        <strain evidence="3 4">F-392</strain>
    </source>
</reference>
<protein>
    <submittedName>
        <fullName evidence="3">SRPBCC domain-containing protein</fullName>
    </submittedName>
</protein>
<dbReference type="AlphaFoldDB" id="A0A923N0U5"/>
<gene>
    <name evidence="3" type="ORF">H8R25_12745</name>
</gene>
<dbReference type="EMBL" id="JACRUL010000034">
    <property type="protein sequence ID" value="MBC5845301.1"/>
    <property type="molecule type" value="Genomic_DNA"/>
</dbReference>
<evidence type="ECO:0000313" key="4">
    <source>
        <dbReference type="Proteomes" id="UP000641454"/>
    </source>
</evidence>
<accession>A0A923N0U5</accession>
<dbReference type="CDD" id="cd07814">
    <property type="entry name" value="SRPBCC_CalC_Aha1-like"/>
    <property type="match status" value="1"/>
</dbReference>
<organism evidence="3 4">
    <name type="scientific">Flavobacterium muglaense</name>
    <dbReference type="NCBI Taxonomy" id="2764716"/>
    <lineage>
        <taxon>Bacteria</taxon>
        <taxon>Pseudomonadati</taxon>
        <taxon>Bacteroidota</taxon>
        <taxon>Flavobacteriia</taxon>
        <taxon>Flavobacteriales</taxon>
        <taxon>Flavobacteriaceae</taxon>
        <taxon>Flavobacterium</taxon>
    </lineage>
</organism>
<evidence type="ECO:0000259" key="2">
    <source>
        <dbReference type="Pfam" id="PF08327"/>
    </source>
</evidence>
<keyword evidence="4" id="KW-1185">Reference proteome</keyword>
<dbReference type="InterPro" id="IPR023393">
    <property type="entry name" value="START-like_dom_sf"/>
</dbReference>
<evidence type="ECO:0000256" key="1">
    <source>
        <dbReference type="ARBA" id="ARBA00006817"/>
    </source>
</evidence>
<sequence>MKTLFKTDNYLEPIALLEHEIDANCESVYQAWTDLELFKKWFCPTGFSIAQAEMDLKVGGYFSIHMKSPEGEIYPTRGEYLLLDKPNRMVYKDSWDDDRANNEPIITEIIFEPLENKTILKLYSSFATEQQKETVLSSGIEHGWKMFFENLNTLLKK</sequence>
<comment type="similarity">
    <text evidence="1">Belongs to the AHA1 family.</text>
</comment>
<evidence type="ECO:0000313" key="3">
    <source>
        <dbReference type="EMBL" id="MBC5845301.1"/>
    </source>
</evidence>
<dbReference type="SUPFAM" id="SSF55961">
    <property type="entry name" value="Bet v1-like"/>
    <property type="match status" value="1"/>
</dbReference>
<comment type="caution">
    <text evidence="3">The sequence shown here is derived from an EMBL/GenBank/DDBJ whole genome shotgun (WGS) entry which is preliminary data.</text>
</comment>
<dbReference type="InterPro" id="IPR013538">
    <property type="entry name" value="ASHA1/2-like_C"/>
</dbReference>
<proteinExistence type="inferred from homology"/>
<dbReference type="RefSeq" id="WP_187019650.1">
    <property type="nucleotide sequence ID" value="NZ_JACRUK010000035.1"/>
</dbReference>
<dbReference type="Gene3D" id="3.30.530.20">
    <property type="match status" value="1"/>
</dbReference>
<feature type="domain" description="Activator of Hsp90 ATPase homologue 1/2-like C-terminal" evidence="2">
    <location>
        <begin position="22"/>
        <end position="155"/>
    </location>
</feature>
<name>A0A923N0U5_9FLAO</name>